<dbReference type="Gene3D" id="3.40.50.720">
    <property type="entry name" value="NAD(P)-binding Rossmann-like Domain"/>
    <property type="match status" value="1"/>
</dbReference>
<feature type="domain" description="Thioester reductase (TE)" evidence="5">
    <location>
        <begin position="638"/>
        <end position="734"/>
    </location>
</feature>
<dbReference type="Proteomes" id="UP000756132">
    <property type="component" value="Chromosome 8"/>
</dbReference>
<dbReference type="Pfam" id="PF07993">
    <property type="entry name" value="NAD_binding_4"/>
    <property type="match status" value="1"/>
</dbReference>
<dbReference type="AlphaFoldDB" id="A0A9Q8USB8"/>
<dbReference type="InterPro" id="IPR020845">
    <property type="entry name" value="AMP-binding_CS"/>
</dbReference>
<keyword evidence="7" id="KW-1185">Reference proteome</keyword>
<dbReference type="SUPFAM" id="SSF51735">
    <property type="entry name" value="NAD(P)-binding Rossmann-fold domains"/>
    <property type="match status" value="1"/>
</dbReference>
<dbReference type="InterPro" id="IPR036291">
    <property type="entry name" value="NAD(P)-bd_dom_sf"/>
</dbReference>
<dbReference type="PROSITE" id="PS00455">
    <property type="entry name" value="AMP_BINDING"/>
    <property type="match status" value="1"/>
</dbReference>
<reference evidence="6" key="1">
    <citation type="submission" date="2021-12" db="EMBL/GenBank/DDBJ databases">
        <authorList>
            <person name="Zaccaron A."/>
            <person name="Stergiopoulos I."/>
        </authorList>
    </citation>
    <scope>NUCLEOTIDE SEQUENCE</scope>
    <source>
        <strain evidence="6">Race5_Kim</strain>
    </source>
</reference>
<keyword evidence="2" id="KW-0597">Phosphoprotein</keyword>
<evidence type="ECO:0000256" key="1">
    <source>
        <dbReference type="ARBA" id="ARBA00022450"/>
    </source>
</evidence>
<name>A0A9Q8USB8_PASFU</name>
<dbReference type="OrthoDB" id="3636956at2759"/>
<dbReference type="InterPro" id="IPR042099">
    <property type="entry name" value="ANL_N_sf"/>
</dbReference>
<dbReference type="KEGG" id="ffu:CLAFUR5_11318"/>
<evidence type="ECO:0000259" key="5">
    <source>
        <dbReference type="Pfam" id="PF07993"/>
    </source>
</evidence>
<evidence type="ECO:0000256" key="3">
    <source>
        <dbReference type="SAM" id="MobiDB-lite"/>
    </source>
</evidence>
<dbReference type="RefSeq" id="XP_047764999.1">
    <property type="nucleotide sequence ID" value="XM_047910466.1"/>
</dbReference>
<keyword evidence="1" id="KW-0596">Phosphopantetheine</keyword>
<feature type="domain" description="AMP-dependent synthetase/ligase" evidence="4">
    <location>
        <begin position="66"/>
        <end position="358"/>
    </location>
</feature>
<evidence type="ECO:0000256" key="2">
    <source>
        <dbReference type="ARBA" id="ARBA00022553"/>
    </source>
</evidence>
<dbReference type="PANTHER" id="PTHR43439">
    <property type="entry name" value="PHENYLACETATE-COENZYME A LIGASE"/>
    <property type="match status" value="1"/>
</dbReference>
<organism evidence="6 7">
    <name type="scientific">Passalora fulva</name>
    <name type="common">Tomato leaf mold</name>
    <name type="synonym">Cladosporium fulvum</name>
    <dbReference type="NCBI Taxonomy" id="5499"/>
    <lineage>
        <taxon>Eukaryota</taxon>
        <taxon>Fungi</taxon>
        <taxon>Dikarya</taxon>
        <taxon>Ascomycota</taxon>
        <taxon>Pezizomycotina</taxon>
        <taxon>Dothideomycetes</taxon>
        <taxon>Dothideomycetidae</taxon>
        <taxon>Mycosphaerellales</taxon>
        <taxon>Mycosphaerellaceae</taxon>
        <taxon>Fulvia</taxon>
    </lineage>
</organism>
<dbReference type="PANTHER" id="PTHR43439:SF2">
    <property type="entry name" value="ENZYME, PUTATIVE (JCVI)-RELATED"/>
    <property type="match status" value="1"/>
</dbReference>
<protein>
    <submittedName>
        <fullName evidence="6">Non-canonical non-ribosomal peptide synthetase FUB8</fullName>
    </submittedName>
</protein>
<dbReference type="Gene3D" id="3.40.50.12780">
    <property type="entry name" value="N-terminal domain of ligase-like"/>
    <property type="match status" value="1"/>
</dbReference>
<dbReference type="SUPFAM" id="SSF56801">
    <property type="entry name" value="Acetyl-CoA synthetase-like"/>
    <property type="match status" value="1"/>
</dbReference>
<evidence type="ECO:0000259" key="4">
    <source>
        <dbReference type="Pfam" id="PF00501"/>
    </source>
</evidence>
<proteinExistence type="predicted"/>
<evidence type="ECO:0000313" key="7">
    <source>
        <dbReference type="Proteomes" id="UP000756132"/>
    </source>
</evidence>
<dbReference type="InterPro" id="IPR013120">
    <property type="entry name" value="FAR_NAD-bd"/>
</dbReference>
<dbReference type="InterPro" id="IPR051414">
    <property type="entry name" value="Adenylate-forming_Reductase"/>
</dbReference>
<dbReference type="EMBL" id="CP090170">
    <property type="protein sequence ID" value="UJO20633.1"/>
    <property type="molecule type" value="Genomic_DNA"/>
</dbReference>
<feature type="region of interest" description="Disordered" evidence="3">
    <location>
        <begin position="1"/>
        <end position="35"/>
    </location>
</feature>
<dbReference type="InterPro" id="IPR000873">
    <property type="entry name" value="AMP-dep_synth/lig_dom"/>
</dbReference>
<reference evidence="6" key="2">
    <citation type="journal article" date="2022" name="Microb. Genom.">
        <title>A chromosome-scale genome assembly of the tomato pathogen Cladosporium fulvum reveals a compartmentalized genome architecture and the presence of a dispensable chromosome.</title>
        <authorList>
            <person name="Zaccaron A.Z."/>
            <person name="Chen L.H."/>
            <person name="Samaras A."/>
            <person name="Stergiopoulos I."/>
        </authorList>
    </citation>
    <scope>NUCLEOTIDE SEQUENCE</scope>
    <source>
        <strain evidence="6">Race5_Kim</strain>
    </source>
</reference>
<dbReference type="GeneID" id="71991196"/>
<dbReference type="Pfam" id="PF00501">
    <property type="entry name" value="AMP-binding"/>
    <property type="match status" value="1"/>
</dbReference>
<evidence type="ECO:0000313" key="6">
    <source>
        <dbReference type="EMBL" id="UJO20633.1"/>
    </source>
</evidence>
<sequence length="894" mass="98824">MPPTLRKRKAEQQPATTAIRRPKPSAKGIDDHPRGKRLLPTVIDQLAKAAPDTVFASIPRTSDPNDGFEDVTYARLANAVNRTAQWLQNSTELPSQSRTTVAYLGTSDIRYIALILAAQKLGCVMFLPSPHNPAEVQKDLLHATHTQLLLCSEESATQARDLVKPSGVQLAVVPTLAELFDASPVEHVLYKKTHQQEKNRPFVVLHTSGTTGTPKPVVLPHAYYAYEDLSQGEEYAGCITSVPFTAGVRCLTTAPMWHAGGMFFSLLKPILNQIVTVLPPTGLPITAELVDTCLNLLDKIDILQAAPSLLADMSADARYELTLENLTYIVMGSGPMAKDAGDRLLGINAETLHFFGATRTDLLPLLPLKDPVDWQYHRFHPLSGATFRKISKGMHELVVEKVPNAVQPYFDSNPKAKEYSTKDVFSPHPKEPDLWKFDCRLDDILTFSTGEKINPTAFEAAVRSPGCFVLVVGQGRTRPALLVWMVKNPVSGLLDTMWPRIEAANALLPTYGRIDRDMVTLVGFPDVTPKGTINRRKTELKWSNMVNDLYAAKALFTLDDDIASGVDAWRVCTTTSRLIGKSLGSMIMRTLVPGSEHHHHHHHHHLSLLERHVHKLPKSSKQARKVDAALHTFDSVLLTGSTGTLGSHLLHKLLRDDKSKRVDCLNRAATASEQFLASFPNDKDLLEKAHFHHTTNLDAPHLGLDSTAHNHLVTSTSTIIHNAWPVHFHLTLQSHEDHDYKHADSDCMETLDAHIGGLASLIAFAAIDSKHPQLVSISSMSAVICCSFDLSPGSVAYQLSEPRPYHETNAGIILACKQTHAEALTLYYSRSISLCGSTEDLWLRVIMTKVAPAHASLIKEIRVWDSKTVNFPLSQCHYRATARMYLVRKSKKSG</sequence>
<accession>A0A9Q8USB8</accession>
<dbReference type="Pfam" id="PF23562">
    <property type="entry name" value="AMP-binding_C_3"/>
    <property type="match status" value="1"/>
</dbReference>
<gene>
    <name evidence="6" type="ORF">CLAFUR5_11318</name>
</gene>